<accession>A0A1S2VPC4</accession>
<sequence>MFIRSIVQELITAQAISLYQEKVLSMGQAASLVGTDRINFRKLLADLKIPVNYDVDDFQEDLETITQ</sequence>
<keyword evidence="2" id="KW-1185">Reference proteome</keyword>
<dbReference type="OrthoDB" id="5772658at2"/>
<reference evidence="1 2" key="1">
    <citation type="submission" date="2016-10" db="EMBL/GenBank/DDBJ databases">
        <title>Arsenicibacter rosenii gen. nov., sp. nov., an efficient arsenic-methylating bacterium isolated from an arsenic-contaminated paddy soil.</title>
        <authorList>
            <person name="Huang K."/>
        </authorList>
    </citation>
    <scope>NUCLEOTIDE SEQUENCE [LARGE SCALE GENOMIC DNA]</scope>
    <source>
        <strain evidence="1 2">SM-1</strain>
    </source>
</reference>
<name>A0A1S2VPC4_9BACT</name>
<dbReference type="Proteomes" id="UP000181790">
    <property type="component" value="Unassembled WGS sequence"/>
</dbReference>
<gene>
    <name evidence="1" type="ORF">BLX24_05305</name>
</gene>
<dbReference type="EMBL" id="MORL01000002">
    <property type="protein sequence ID" value="OIN60250.1"/>
    <property type="molecule type" value="Genomic_DNA"/>
</dbReference>
<evidence type="ECO:0000313" key="2">
    <source>
        <dbReference type="Proteomes" id="UP000181790"/>
    </source>
</evidence>
<dbReference type="InterPro" id="IPR005368">
    <property type="entry name" value="UPF0175"/>
</dbReference>
<proteinExistence type="predicted"/>
<organism evidence="1 2">
    <name type="scientific">Arsenicibacter rosenii</name>
    <dbReference type="NCBI Taxonomy" id="1750698"/>
    <lineage>
        <taxon>Bacteria</taxon>
        <taxon>Pseudomonadati</taxon>
        <taxon>Bacteroidota</taxon>
        <taxon>Cytophagia</taxon>
        <taxon>Cytophagales</taxon>
        <taxon>Spirosomataceae</taxon>
        <taxon>Arsenicibacter</taxon>
    </lineage>
</organism>
<evidence type="ECO:0000313" key="1">
    <source>
        <dbReference type="EMBL" id="OIN60250.1"/>
    </source>
</evidence>
<dbReference type="AlphaFoldDB" id="A0A1S2VPC4"/>
<comment type="caution">
    <text evidence="1">The sequence shown here is derived from an EMBL/GenBank/DDBJ whole genome shotgun (WGS) entry which is preliminary data.</text>
</comment>
<dbReference type="Pfam" id="PF03683">
    <property type="entry name" value="UPF0175"/>
    <property type="match status" value="1"/>
</dbReference>
<protein>
    <submittedName>
        <fullName evidence="1">Uncharacterized protein</fullName>
    </submittedName>
</protein>